<gene>
    <name evidence="6" type="ORF">CBF31_09320</name>
</gene>
<dbReference type="InterPro" id="IPR002711">
    <property type="entry name" value="HNH"/>
</dbReference>
<dbReference type="AlphaFoldDB" id="A0A430A599"/>
<evidence type="ECO:0000256" key="3">
    <source>
        <dbReference type="ARBA" id="ARBA00038412"/>
    </source>
</evidence>
<keyword evidence="1" id="KW-0540">Nuclease</keyword>
<comment type="similarity">
    <text evidence="3">Belongs to the HNH nuclease family.</text>
</comment>
<dbReference type="EMBL" id="NGJY01000004">
    <property type="protein sequence ID" value="RSU01956.1"/>
    <property type="molecule type" value="Genomic_DNA"/>
</dbReference>
<evidence type="ECO:0000256" key="4">
    <source>
        <dbReference type="ARBA" id="ARBA00040194"/>
    </source>
</evidence>
<dbReference type="GO" id="GO:0008270">
    <property type="term" value="F:zinc ion binding"/>
    <property type="evidence" value="ECO:0007669"/>
    <property type="project" value="InterPro"/>
</dbReference>
<evidence type="ECO:0000256" key="1">
    <source>
        <dbReference type="ARBA" id="ARBA00022722"/>
    </source>
</evidence>
<dbReference type="SMART" id="SM00507">
    <property type="entry name" value="HNHc"/>
    <property type="match status" value="1"/>
</dbReference>
<dbReference type="GO" id="GO:0005829">
    <property type="term" value="C:cytosol"/>
    <property type="evidence" value="ECO:0007669"/>
    <property type="project" value="TreeGrafter"/>
</dbReference>
<comment type="caution">
    <text evidence="6">The sequence shown here is derived from an EMBL/GenBank/DDBJ whole genome shotgun (WGS) entry which is preliminary data.</text>
</comment>
<dbReference type="GO" id="GO:0004519">
    <property type="term" value="F:endonuclease activity"/>
    <property type="evidence" value="ECO:0007669"/>
    <property type="project" value="InterPro"/>
</dbReference>
<evidence type="ECO:0000313" key="6">
    <source>
        <dbReference type="EMBL" id="RSU01956.1"/>
    </source>
</evidence>
<dbReference type="PANTHER" id="PTHR41286">
    <property type="entry name" value="HNH NUCLEASE YAJD-RELATED"/>
    <property type="match status" value="1"/>
</dbReference>
<keyword evidence="2" id="KW-0378">Hydrolase</keyword>
<keyword evidence="7" id="KW-1185">Reference proteome</keyword>
<name>A0A430A599_9ENTE</name>
<evidence type="ECO:0000313" key="7">
    <source>
        <dbReference type="Proteomes" id="UP000287101"/>
    </source>
</evidence>
<dbReference type="Gene3D" id="1.10.30.50">
    <property type="match status" value="1"/>
</dbReference>
<feature type="domain" description="HNH nuclease" evidence="5">
    <location>
        <begin position="58"/>
        <end position="108"/>
    </location>
</feature>
<dbReference type="GO" id="GO:0003676">
    <property type="term" value="F:nucleic acid binding"/>
    <property type="evidence" value="ECO:0007669"/>
    <property type="project" value="InterPro"/>
</dbReference>
<dbReference type="Proteomes" id="UP000287101">
    <property type="component" value="Unassembled WGS sequence"/>
</dbReference>
<protein>
    <recommendedName>
        <fullName evidence="4">Putative HNH nuclease YajD</fullName>
    </recommendedName>
</protein>
<organism evidence="6 7">
    <name type="scientific">Vagococcus fessus</name>
    <dbReference type="NCBI Taxonomy" id="120370"/>
    <lineage>
        <taxon>Bacteria</taxon>
        <taxon>Bacillati</taxon>
        <taxon>Bacillota</taxon>
        <taxon>Bacilli</taxon>
        <taxon>Lactobacillales</taxon>
        <taxon>Enterococcaceae</taxon>
        <taxon>Vagococcus</taxon>
    </lineage>
</organism>
<dbReference type="CDD" id="cd00085">
    <property type="entry name" value="HNHc"/>
    <property type="match status" value="1"/>
</dbReference>
<evidence type="ECO:0000256" key="2">
    <source>
        <dbReference type="ARBA" id="ARBA00022801"/>
    </source>
</evidence>
<dbReference type="InterPro" id="IPR003615">
    <property type="entry name" value="HNH_nuc"/>
</dbReference>
<proteinExistence type="inferred from homology"/>
<sequence length="120" mass="14610">MAKPKKMCGRAGCRMFVDFDITYCDKHKDDYSKQYNKSRWKNKNDYMKFYNSKQWKMLREDVLIENFYTCSQCGREGNIGDHIIPVEEDWNKRLDKNNIQVMCQSCHNIKTRNDERKYKK</sequence>
<evidence type="ECO:0000259" key="5">
    <source>
        <dbReference type="SMART" id="SM00507"/>
    </source>
</evidence>
<dbReference type="GO" id="GO:0016787">
    <property type="term" value="F:hydrolase activity"/>
    <property type="evidence" value="ECO:0007669"/>
    <property type="project" value="UniProtKB-KW"/>
</dbReference>
<accession>A0A430A599</accession>
<dbReference type="PANTHER" id="PTHR41286:SF1">
    <property type="entry name" value="HNH NUCLEASE YAJD-RELATED"/>
    <property type="match status" value="1"/>
</dbReference>
<dbReference type="Pfam" id="PF01844">
    <property type="entry name" value="HNH"/>
    <property type="match status" value="1"/>
</dbReference>
<reference evidence="6 7" key="1">
    <citation type="submission" date="2017-05" db="EMBL/GenBank/DDBJ databases">
        <title>Vagococcus spp. assemblies.</title>
        <authorList>
            <person name="Gulvik C.A."/>
        </authorList>
    </citation>
    <scope>NUCLEOTIDE SEQUENCE [LARGE SCALE GENOMIC DNA]</scope>
    <source>
        <strain evidence="6 7">CCUG 41755</strain>
    </source>
</reference>